<dbReference type="Ensembl" id="ENSPMRT00000023799.1">
    <property type="protein sequence ID" value="ENSPMRP00000022403.1"/>
    <property type="gene ID" value="ENSPMRG00000014546.1"/>
</dbReference>
<evidence type="ECO:0000256" key="2">
    <source>
        <dbReference type="ARBA" id="ARBA00006075"/>
    </source>
</evidence>
<feature type="compositionally biased region" description="Basic residues" evidence="8">
    <location>
        <begin position="59"/>
        <end position="68"/>
    </location>
</feature>
<reference evidence="10" key="3">
    <citation type="submission" date="2025-09" db="UniProtKB">
        <authorList>
            <consortium name="Ensembl"/>
        </authorList>
    </citation>
    <scope>IDENTIFICATION</scope>
</reference>
<dbReference type="GO" id="GO:0031297">
    <property type="term" value="P:replication fork processing"/>
    <property type="evidence" value="ECO:0007669"/>
    <property type="project" value="UniProtKB-UniRule"/>
</dbReference>
<dbReference type="InterPro" id="IPR012923">
    <property type="entry name" value="Csm3"/>
</dbReference>
<feature type="region of interest" description="Disordered" evidence="8">
    <location>
        <begin position="158"/>
        <end position="203"/>
    </location>
</feature>
<dbReference type="Pfam" id="PF07962">
    <property type="entry name" value="Swi3"/>
    <property type="match status" value="1"/>
</dbReference>
<keyword evidence="5 7" id="KW-0539">Nucleus</keyword>
<dbReference type="PANTHER" id="PTHR13220:SF11">
    <property type="entry name" value="TIMELESS-INTERACTING PROTEIN"/>
    <property type="match status" value="1"/>
</dbReference>
<sequence length="238" mass="27026">MIDPIDGNLFDLPDYEQIQDETFLPLPPPDSPGGDVEGNLMNGESEENKLSQAKDSSRTTRRSVKRPVPKLDADRLVSERGLPALRNMFDNVKFKGKGYEEADLKALVRHMEHWAHRLFPKLPFEDFVDKVESLGGKQPVQACLKRIRLDLPMLHEEFTSNEGEDGGSNGPNPATEELDLFSEIQNAREDFGLPPNSTLTEEQLQRIERNRQIAMERRQAKTQFNSQSQEELPVTQAD</sequence>
<dbReference type="GO" id="GO:0003677">
    <property type="term" value="F:DNA binding"/>
    <property type="evidence" value="ECO:0007669"/>
    <property type="project" value="TreeGrafter"/>
</dbReference>
<dbReference type="OrthoDB" id="437078at2759"/>
<dbReference type="GO" id="GO:0044770">
    <property type="term" value="P:cell cycle phase transition"/>
    <property type="evidence" value="ECO:0007669"/>
    <property type="project" value="Ensembl"/>
</dbReference>
<dbReference type="KEGG" id="pmua:114584881"/>
<organism evidence="10 11">
    <name type="scientific">Podarcis muralis</name>
    <name type="common">Wall lizard</name>
    <name type="synonym">Lacerta muralis</name>
    <dbReference type="NCBI Taxonomy" id="64176"/>
    <lineage>
        <taxon>Eukaryota</taxon>
        <taxon>Metazoa</taxon>
        <taxon>Chordata</taxon>
        <taxon>Craniata</taxon>
        <taxon>Vertebrata</taxon>
        <taxon>Euteleostomi</taxon>
        <taxon>Lepidosauria</taxon>
        <taxon>Squamata</taxon>
        <taxon>Bifurcata</taxon>
        <taxon>Unidentata</taxon>
        <taxon>Episquamata</taxon>
        <taxon>Laterata</taxon>
        <taxon>Lacertibaenia</taxon>
        <taxon>Lacertidae</taxon>
        <taxon>Podarcis</taxon>
    </lineage>
</organism>
<evidence type="ECO:0000256" key="7">
    <source>
        <dbReference type="RuleBase" id="RU366049"/>
    </source>
</evidence>
<dbReference type="GO" id="GO:0000785">
    <property type="term" value="C:chromatin"/>
    <property type="evidence" value="ECO:0007669"/>
    <property type="project" value="Ensembl"/>
</dbReference>
<comment type="similarity">
    <text evidence="2 7">Belongs to the CSM3 family.</text>
</comment>
<reference evidence="10 11" key="1">
    <citation type="journal article" date="2019" name="Proc. Natl. Acad. Sci. U.S.A.">
        <title>Regulatory changes in pterin and carotenoid genes underlie balanced color polymorphisms in the wall lizard.</title>
        <authorList>
            <person name="Andrade P."/>
            <person name="Pinho C."/>
            <person name="Perez I de Lanuza G."/>
            <person name="Afonso S."/>
            <person name="Brejcha J."/>
            <person name="Rubin C.J."/>
            <person name="Wallerman O."/>
            <person name="Pereira P."/>
            <person name="Sabatino S.J."/>
            <person name="Bellati A."/>
            <person name="Pellitteri-Rosa D."/>
            <person name="Bosakova Z."/>
            <person name="Bunikis I."/>
            <person name="Carretero M.A."/>
            <person name="Feiner N."/>
            <person name="Marsik P."/>
            <person name="Pauperio F."/>
            <person name="Salvi D."/>
            <person name="Soler L."/>
            <person name="While G.M."/>
            <person name="Uller T."/>
            <person name="Font E."/>
            <person name="Andersson L."/>
            <person name="Carneiro M."/>
        </authorList>
    </citation>
    <scope>NUCLEOTIDE SEQUENCE</scope>
</reference>
<gene>
    <name evidence="10" type="primary">TIPIN</name>
</gene>
<dbReference type="GO" id="GO:0031298">
    <property type="term" value="C:replication fork protection complex"/>
    <property type="evidence" value="ECO:0007669"/>
    <property type="project" value="TreeGrafter"/>
</dbReference>
<feature type="compositionally biased region" description="Polar residues" evidence="8">
    <location>
        <begin position="221"/>
        <end position="230"/>
    </location>
</feature>
<dbReference type="Proteomes" id="UP000472272">
    <property type="component" value="Chromosome 14"/>
</dbReference>
<keyword evidence="11" id="KW-1185">Reference proteome</keyword>
<dbReference type="CTD" id="54962"/>
<evidence type="ECO:0000313" key="11">
    <source>
        <dbReference type="Proteomes" id="UP000472272"/>
    </source>
</evidence>
<dbReference type="GO" id="GO:0000076">
    <property type="term" value="P:DNA replication checkpoint signaling"/>
    <property type="evidence" value="ECO:0007669"/>
    <property type="project" value="UniProtKB-UniRule"/>
</dbReference>
<dbReference type="AlphaFoldDB" id="A0A670JD04"/>
<dbReference type="GO" id="GO:0043111">
    <property type="term" value="P:replication fork arrest"/>
    <property type="evidence" value="ECO:0007669"/>
    <property type="project" value="TreeGrafter"/>
</dbReference>
<dbReference type="GO" id="GO:0031573">
    <property type="term" value="P:mitotic intra-S DNA damage checkpoint signaling"/>
    <property type="evidence" value="ECO:0007669"/>
    <property type="project" value="Ensembl"/>
</dbReference>
<evidence type="ECO:0000256" key="8">
    <source>
        <dbReference type="SAM" id="MobiDB-lite"/>
    </source>
</evidence>
<evidence type="ECO:0000256" key="3">
    <source>
        <dbReference type="ARBA" id="ARBA00018750"/>
    </source>
</evidence>
<dbReference type="GO" id="GO:0005737">
    <property type="term" value="C:cytoplasm"/>
    <property type="evidence" value="ECO:0007669"/>
    <property type="project" value="Ensembl"/>
</dbReference>
<evidence type="ECO:0000256" key="1">
    <source>
        <dbReference type="ARBA" id="ARBA00004123"/>
    </source>
</evidence>
<dbReference type="GeneID" id="114584881"/>
<feature type="region of interest" description="Disordered" evidence="8">
    <location>
        <begin position="215"/>
        <end position="238"/>
    </location>
</feature>
<comment type="function">
    <text evidence="7">Plays an important role in the control of DNA replication and the maintenance of replication fork stability.</text>
</comment>
<keyword evidence="4 7" id="KW-0227">DNA damage</keyword>
<reference evidence="10" key="2">
    <citation type="submission" date="2025-08" db="UniProtKB">
        <authorList>
            <consortium name="Ensembl"/>
        </authorList>
    </citation>
    <scope>IDENTIFICATION</scope>
</reference>
<evidence type="ECO:0000259" key="9">
    <source>
        <dbReference type="Pfam" id="PF07962"/>
    </source>
</evidence>
<dbReference type="GeneTree" id="ENSGT00390000005764"/>
<feature type="domain" description="Chromosome segregation in meiosis protein 3" evidence="9">
    <location>
        <begin position="70"/>
        <end position="150"/>
    </location>
</feature>
<dbReference type="RefSeq" id="XP_028562872.1">
    <property type="nucleotide sequence ID" value="XM_028707039.1"/>
</dbReference>
<dbReference type="PANTHER" id="PTHR13220">
    <property type="entry name" value="TIMELESS INTERACTING-RELATED"/>
    <property type="match status" value="1"/>
</dbReference>
<evidence type="ECO:0000256" key="5">
    <source>
        <dbReference type="ARBA" id="ARBA00023242"/>
    </source>
</evidence>
<keyword evidence="6 7" id="KW-0131">Cell cycle</keyword>
<protein>
    <recommendedName>
        <fullName evidence="3 7">TIMELESS-interacting protein</fullName>
    </recommendedName>
</protein>
<accession>A0A670JD04</accession>
<evidence type="ECO:0000256" key="4">
    <source>
        <dbReference type="ARBA" id="ARBA00022763"/>
    </source>
</evidence>
<dbReference type="InterPro" id="IPR040038">
    <property type="entry name" value="TIPIN/Csm3/Swi3"/>
</dbReference>
<dbReference type="RefSeq" id="XP_028562871.1">
    <property type="nucleotide sequence ID" value="XM_028707038.1"/>
</dbReference>
<comment type="subcellular location">
    <subcellularLocation>
        <location evidence="1 7">Nucleus</location>
    </subcellularLocation>
</comment>
<dbReference type="GO" id="GO:0008284">
    <property type="term" value="P:positive regulation of cell population proliferation"/>
    <property type="evidence" value="ECO:0007669"/>
    <property type="project" value="Ensembl"/>
</dbReference>
<dbReference type="GO" id="GO:0009411">
    <property type="term" value="P:response to UV"/>
    <property type="evidence" value="ECO:0007669"/>
    <property type="project" value="Ensembl"/>
</dbReference>
<proteinExistence type="inferred from homology"/>
<evidence type="ECO:0000313" key="10">
    <source>
        <dbReference type="Ensembl" id="ENSPMRP00000022403.1"/>
    </source>
</evidence>
<dbReference type="OMA" id="MNDQQDD"/>
<feature type="region of interest" description="Disordered" evidence="8">
    <location>
        <begin position="21"/>
        <end position="72"/>
    </location>
</feature>
<evidence type="ECO:0000256" key="6">
    <source>
        <dbReference type="ARBA" id="ARBA00023306"/>
    </source>
</evidence>
<name>A0A670JD04_PODMU</name>